<evidence type="ECO:0000313" key="3">
    <source>
        <dbReference type="Proteomes" id="UP001273589"/>
    </source>
</evidence>
<dbReference type="RefSeq" id="WP_319692363.1">
    <property type="nucleotide sequence ID" value="NZ_JARAWN010000082.1"/>
</dbReference>
<comment type="caution">
    <text evidence="2">The sequence shown here is derived from an EMBL/GenBank/DDBJ whole genome shotgun (WGS) entry which is preliminary data.</text>
</comment>
<sequence length="82" mass="8923">MDECDELWRVRFDADVTSVGGGAPQTRGLLPDGTAPKSDDPDPAELFVRHHGLPMVDGQWAVDRELPLSHEAGVESDRGQGR</sequence>
<evidence type="ECO:0000313" key="2">
    <source>
        <dbReference type="EMBL" id="MDX3131253.1"/>
    </source>
</evidence>
<protein>
    <submittedName>
        <fullName evidence="2">Uncharacterized protein</fullName>
    </submittedName>
</protein>
<organism evidence="2 3">
    <name type="scientific">Streptomyces europaeiscabiei</name>
    <dbReference type="NCBI Taxonomy" id="146819"/>
    <lineage>
        <taxon>Bacteria</taxon>
        <taxon>Bacillati</taxon>
        <taxon>Actinomycetota</taxon>
        <taxon>Actinomycetes</taxon>
        <taxon>Kitasatosporales</taxon>
        <taxon>Streptomycetaceae</taxon>
        <taxon>Streptomyces</taxon>
    </lineage>
</organism>
<reference evidence="2" key="1">
    <citation type="journal article" date="2023" name="Microb. Genom.">
        <title>Mesoterricola silvestris gen. nov., sp. nov., Mesoterricola sediminis sp. nov., Geothrix oryzae sp. nov., Geothrix edaphica sp. nov., Geothrix rubra sp. nov., and Geothrix limicola sp. nov., six novel members of Acidobacteriota isolated from soils.</title>
        <authorList>
            <person name="Weisberg A.J."/>
            <person name="Pearce E."/>
            <person name="Kramer C.G."/>
            <person name="Chang J.H."/>
            <person name="Clarke C.R."/>
        </authorList>
    </citation>
    <scope>NUCLEOTIDE SEQUENCE</scope>
    <source>
        <strain evidence="2">ND06-05F</strain>
    </source>
</reference>
<gene>
    <name evidence="2" type="ORF">PV367_16035</name>
</gene>
<dbReference type="EMBL" id="JARAWN010000082">
    <property type="protein sequence ID" value="MDX3131253.1"/>
    <property type="molecule type" value="Genomic_DNA"/>
</dbReference>
<dbReference type="Proteomes" id="UP001273589">
    <property type="component" value="Unassembled WGS sequence"/>
</dbReference>
<name>A0AAJ2PPF2_9ACTN</name>
<feature type="region of interest" description="Disordered" evidence="1">
    <location>
        <begin position="17"/>
        <end position="46"/>
    </location>
</feature>
<evidence type="ECO:0000256" key="1">
    <source>
        <dbReference type="SAM" id="MobiDB-lite"/>
    </source>
</evidence>
<proteinExistence type="predicted"/>
<accession>A0AAJ2PPF2</accession>
<dbReference type="AlphaFoldDB" id="A0AAJ2PPF2"/>